<gene>
    <name evidence="1" type="ORF">E2C01_072962</name>
</gene>
<name>A0A5B7I8L1_PORTR</name>
<dbReference type="Proteomes" id="UP000324222">
    <property type="component" value="Unassembled WGS sequence"/>
</dbReference>
<protein>
    <submittedName>
        <fullName evidence="1">Uncharacterized protein</fullName>
    </submittedName>
</protein>
<evidence type="ECO:0000313" key="1">
    <source>
        <dbReference type="EMBL" id="MPC78475.1"/>
    </source>
</evidence>
<reference evidence="1 2" key="1">
    <citation type="submission" date="2019-05" db="EMBL/GenBank/DDBJ databases">
        <title>Another draft genome of Portunus trituberculatus and its Hox gene families provides insights of decapod evolution.</title>
        <authorList>
            <person name="Jeong J.-H."/>
            <person name="Song I."/>
            <person name="Kim S."/>
            <person name="Choi T."/>
            <person name="Kim D."/>
            <person name="Ryu S."/>
            <person name="Kim W."/>
        </authorList>
    </citation>
    <scope>NUCLEOTIDE SEQUENCE [LARGE SCALE GENOMIC DNA]</scope>
    <source>
        <tissue evidence="1">Muscle</tissue>
    </source>
</reference>
<keyword evidence="2" id="KW-1185">Reference proteome</keyword>
<comment type="caution">
    <text evidence="1">The sequence shown here is derived from an EMBL/GenBank/DDBJ whole genome shotgun (WGS) entry which is preliminary data.</text>
</comment>
<proteinExistence type="predicted"/>
<organism evidence="1 2">
    <name type="scientific">Portunus trituberculatus</name>
    <name type="common">Swimming crab</name>
    <name type="synonym">Neptunus trituberculatus</name>
    <dbReference type="NCBI Taxonomy" id="210409"/>
    <lineage>
        <taxon>Eukaryota</taxon>
        <taxon>Metazoa</taxon>
        <taxon>Ecdysozoa</taxon>
        <taxon>Arthropoda</taxon>
        <taxon>Crustacea</taxon>
        <taxon>Multicrustacea</taxon>
        <taxon>Malacostraca</taxon>
        <taxon>Eumalacostraca</taxon>
        <taxon>Eucarida</taxon>
        <taxon>Decapoda</taxon>
        <taxon>Pleocyemata</taxon>
        <taxon>Brachyura</taxon>
        <taxon>Eubrachyura</taxon>
        <taxon>Portunoidea</taxon>
        <taxon>Portunidae</taxon>
        <taxon>Portuninae</taxon>
        <taxon>Portunus</taxon>
    </lineage>
</organism>
<dbReference type="AlphaFoldDB" id="A0A5B7I8L1"/>
<sequence>MPLTDLTCLFHRRKEDQDTVTSAVLSQDMWVTDEQNKIQHFDTN</sequence>
<evidence type="ECO:0000313" key="2">
    <source>
        <dbReference type="Proteomes" id="UP000324222"/>
    </source>
</evidence>
<accession>A0A5B7I8L1</accession>
<dbReference type="EMBL" id="VSRR010048513">
    <property type="protein sequence ID" value="MPC78475.1"/>
    <property type="molecule type" value="Genomic_DNA"/>
</dbReference>